<name>A0A532V829_UNCT6</name>
<proteinExistence type="predicted"/>
<dbReference type="AlphaFoldDB" id="A0A532V829"/>
<accession>A0A532V829</accession>
<protein>
    <submittedName>
        <fullName evidence="1">Uncharacterized protein</fullName>
    </submittedName>
</protein>
<comment type="caution">
    <text evidence="1">The sequence shown here is derived from an EMBL/GenBank/DDBJ whole genome shotgun (WGS) entry which is preliminary data.</text>
</comment>
<dbReference type="Proteomes" id="UP000317778">
    <property type="component" value="Unassembled WGS sequence"/>
</dbReference>
<evidence type="ECO:0000313" key="1">
    <source>
        <dbReference type="EMBL" id="TKJ43348.1"/>
    </source>
</evidence>
<organism evidence="1 2">
    <name type="scientific">candidate division TA06 bacterium B3_TA06</name>
    <dbReference type="NCBI Taxonomy" id="2012487"/>
    <lineage>
        <taxon>Bacteria</taxon>
        <taxon>Bacteria division TA06</taxon>
    </lineage>
</organism>
<reference evidence="1 2" key="1">
    <citation type="submission" date="2017-06" db="EMBL/GenBank/DDBJ databases">
        <title>Novel microbial phyla capable of carbon fixation and sulfur reduction in deep-sea sediments.</title>
        <authorList>
            <person name="Huang J."/>
            <person name="Baker B."/>
            <person name="Wang Y."/>
        </authorList>
    </citation>
    <scope>NUCLEOTIDE SEQUENCE [LARGE SCALE GENOMIC DNA]</scope>
    <source>
        <strain evidence="1">B3_TA06</strain>
    </source>
</reference>
<evidence type="ECO:0000313" key="2">
    <source>
        <dbReference type="Proteomes" id="UP000317778"/>
    </source>
</evidence>
<dbReference type="EMBL" id="NJBO01000005">
    <property type="protein sequence ID" value="TKJ43348.1"/>
    <property type="molecule type" value="Genomic_DNA"/>
</dbReference>
<sequence>MAKKLENLKWKPMWVTHIGCIKGCLDYLDMDVSDAWLFGATGHAFLINMHEVVCPSGPTAWHTEMLFKLGKNLGYEIDGVFSHKGKPDFEEARKKAWEYIKKSIDEGIPCYGWELAIPEFYVINGYDEEGYLFSGPLPEPAKIPKPWQELAAGDIGVIEMYSVKPTKPADDATTVKQAFEFVLEHARSPKKWIYDKYKAGLEGFDLWIGALETDTADGFGMAYNAAVWLECRAYAVGFLKEAKERLDDKLAPLFDEAIAHYDKVARNLKRVEEFFPFVTRKLEHIQDEARRNKAIEALKTARAAEEKGLETLQKIVDQL</sequence>
<gene>
    <name evidence="1" type="ORF">CEE36_04770</name>
</gene>